<dbReference type="EMBL" id="HBFQ01059945">
    <property type="protein sequence ID" value="CAD8868042.1"/>
    <property type="molecule type" value="Transcribed_RNA"/>
</dbReference>
<evidence type="ECO:0008006" key="2">
    <source>
        <dbReference type="Google" id="ProtNLM"/>
    </source>
</evidence>
<dbReference type="AlphaFoldDB" id="A0A7S1FH43"/>
<evidence type="ECO:0000313" key="1">
    <source>
        <dbReference type="EMBL" id="CAD8868042.1"/>
    </source>
</evidence>
<proteinExistence type="predicted"/>
<protein>
    <recommendedName>
        <fullName evidence="2">PDZ domain-containing protein</fullName>
    </recommendedName>
</protein>
<organism evidence="1">
    <name type="scientific">Noctiluca scintillans</name>
    <name type="common">Sea sparkle</name>
    <name type="synonym">Red tide dinoflagellate</name>
    <dbReference type="NCBI Taxonomy" id="2966"/>
    <lineage>
        <taxon>Eukaryota</taxon>
        <taxon>Sar</taxon>
        <taxon>Alveolata</taxon>
        <taxon>Dinophyceae</taxon>
        <taxon>Noctilucales</taxon>
        <taxon>Noctilucaceae</taxon>
        <taxon>Noctiluca</taxon>
    </lineage>
</organism>
<gene>
    <name evidence="1" type="ORF">NSCI0253_LOCUS42398</name>
</gene>
<sequence>MNIFNRHCCCSESSCRTGGDGDNSNVQPLISTSSARVVQELDLDEIIPEEYDGKPCSLFTPVQKGDEYRVSVRKTPDDTLGLMILLSQAPCEITVKHVGAGLVLKWNHENPDRRVETGDKIVSVNGVRPASGKAFMSSLKEDQEMDLVFRRCS</sequence>
<reference evidence="1" key="1">
    <citation type="submission" date="2021-01" db="EMBL/GenBank/DDBJ databases">
        <authorList>
            <person name="Corre E."/>
            <person name="Pelletier E."/>
            <person name="Niang G."/>
            <person name="Scheremetjew M."/>
            <person name="Finn R."/>
            <person name="Kale V."/>
            <person name="Holt S."/>
            <person name="Cochrane G."/>
            <person name="Meng A."/>
            <person name="Brown T."/>
            <person name="Cohen L."/>
        </authorList>
    </citation>
    <scope>NUCLEOTIDE SEQUENCE</scope>
</reference>
<accession>A0A7S1FH43</accession>
<name>A0A7S1FH43_NOCSC</name>